<dbReference type="Proteomes" id="UP000027222">
    <property type="component" value="Unassembled WGS sequence"/>
</dbReference>
<protein>
    <submittedName>
        <fullName evidence="2">Uncharacterized protein</fullName>
    </submittedName>
</protein>
<organism evidence="2 3">
    <name type="scientific">Galerina marginata (strain CBS 339.88)</name>
    <dbReference type="NCBI Taxonomy" id="685588"/>
    <lineage>
        <taxon>Eukaryota</taxon>
        <taxon>Fungi</taxon>
        <taxon>Dikarya</taxon>
        <taxon>Basidiomycota</taxon>
        <taxon>Agaricomycotina</taxon>
        <taxon>Agaricomycetes</taxon>
        <taxon>Agaricomycetidae</taxon>
        <taxon>Agaricales</taxon>
        <taxon>Agaricineae</taxon>
        <taxon>Strophariaceae</taxon>
        <taxon>Galerina</taxon>
    </lineage>
</organism>
<proteinExistence type="predicted"/>
<reference evidence="3" key="1">
    <citation type="journal article" date="2014" name="Proc. Natl. Acad. Sci. U.S.A.">
        <title>Extensive sampling of basidiomycete genomes demonstrates inadequacy of the white-rot/brown-rot paradigm for wood decay fungi.</title>
        <authorList>
            <person name="Riley R."/>
            <person name="Salamov A.A."/>
            <person name="Brown D.W."/>
            <person name="Nagy L.G."/>
            <person name="Floudas D."/>
            <person name="Held B.W."/>
            <person name="Levasseur A."/>
            <person name="Lombard V."/>
            <person name="Morin E."/>
            <person name="Otillar R."/>
            <person name="Lindquist E.A."/>
            <person name="Sun H."/>
            <person name="LaButti K.M."/>
            <person name="Schmutz J."/>
            <person name="Jabbour D."/>
            <person name="Luo H."/>
            <person name="Baker S.E."/>
            <person name="Pisabarro A.G."/>
            <person name="Walton J.D."/>
            <person name="Blanchette R.A."/>
            <person name="Henrissat B."/>
            <person name="Martin F."/>
            <person name="Cullen D."/>
            <person name="Hibbett D.S."/>
            <person name="Grigoriev I.V."/>
        </authorList>
    </citation>
    <scope>NUCLEOTIDE SEQUENCE [LARGE SCALE GENOMIC DNA]</scope>
    <source>
        <strain evidence="3">CBS 339.88</strain>
    </source>
</reference>
<evidence type="ECO:0000256" key="1">
    <source>
        <dbReference type="SAM" id="MobiDB-lite"/>
    </source>
</evidence>
<feature type="region of interest" description="Disordered" evidence="1">
    <location>
        <begin position="14"/>
        <end position="62"/>
    </location>
</feature>
<dbReference type="AlphaFoldDB" id="A0A067TIN1"/>
<keyword evidence="3" id="KW-1185">Reference proteome</keyword>
<evidence type="ECO:0000313" key="2">
    <source>
        <dbReference type="EMBL" id="KDR79779.1"/>
    </source>
</evidence>
<dbReference type="EMBL" id="KL142372">
    <property type="protein sequence ID" value="KDR79779.1"/>
    <property type="molecule type" value="Genomic_DNA"/>
</dbReference>
<accession>A0A067TIN1</accession>
<sequence>MDELHCATDITGTTDLGMKRKRDPGCNQDLPTSQTEFENRTRPKRTKRGLSADGCSPPTGIDVDLQSNPDLLPKNHFSALAGAHHFVSNGATYNNILGNYIVTAKASGDGQWRTDEILFKLKP</sequence>
<dbReference type="HOGENOM" id="CLU_2015469_0_0_1"/>
<gene>
    <name evidence="2" type="ORF">GALMADRAFT_241856</name>
</gene>
<name>A0A067TIN1_GALM3</name>
<evidence type="ECO:0000313" key="3">
    <source>
        <dbReference type="Proteomes" id="UP000027222"/>
    </source>
</evidence>